<name>C4Y5H3_CLAL4</name>
<dbReference type="VEuPathDB" id="FungiDB:CLUG_03407"/>
<feature type="region of interest" description="Disordered" evidence="1">
    <location>
        <begin position="118"/>
        <end position="173"/>
    </location>
</feature>
<dbReference type="InParanoid" id="C4Y5H3"/>
<dbReference type="KEGG" id="clu:CLUG_03407"/>
<accession>C4Y5H3</accession>
<reference evidence="2 3" key="1">
    <citation type="journal article" date="2009" name="Nature">
        <title>Evolution of pathogenicity and sexual reproduction in eight Candida genomes.</title>
        <authorList>
            <person name="Butler G."/>
            <person name="Rasmussen M.D."/>
            <person name="Lin M.F."/>
            <person name="Santos M.A."/>
            <person name="Sakthikumar S."/>
            <person name="Munro C.A."/>
            <person name="Rheinbay E."/>
            <person name="Grabherr M."/>
            <person name="Forche A."/>
            <person name="Reedy J.L."/>
            <person name="Agrafioti I."/>
            <person name="Arnaud M.B."/>
            <person name="Bates S."/>
            <person name="Brown A.J."/>
            <person name="Brunke S."/>
            <person name="Costanzo M.C."/>
            <person name="Fitzpatrick D.A."/>
            <person name="de Groot P.W."/>
            <person name="Harris D."/>
            <person name="Hoyer L.L."/>
            <person name="Hube B."/>
            <person name="Klis F.M."/>
            <person name="Kodira C."/>
            <person name="Lennard N."/>
            <person name="Logue M.E."/>
            <person name="Martin R."/>
            <person name="Neiman A.M."/>
            <person name="Nikolaou E."/>
            <person name="Quail M.A."/>
            <person name="Quinn J."/>
            <person name="Santos M.C."/>
            <person name="Schmitzberger F.F."/>
            <person name="Sherlock G."/>
            <person name="Shah P."/>
            <person name="Silverstein K.A."/>
            <person name="Skrzypek M.S."/>
            <person name="Soll D."/>
            <person name="Staggs R."/>
            <person name="Stansfield I."/>
            <person name="Stumpf M.P."/>
            <person name="Sudbery P.E."/>
            <person name="Srikantha T."/>
            <person name="Zeng Q."/>
            <person name="Berman J."/>
            <person name="Berriman M."/>
            <person name="Heitman J."/>
            <person name="Gow N.A."/>
            <person name="Lorenz M.C."/>
            <person name="Birren B.W."/>
            <person name="Kellis M."/>
            <person name="Cuomo C.A."/>
        </authorList>
    </citation>
    <scope>NUCLEOTIDE SEQUENCE [LARGE SCALE GENOMIC DNA]</scope>
    <source>
        <strain evidence="2 3">ATCC 42720</strain>
    </source>
</reference>
<protein>
    <submittedName>
        <fullName evidence="2">Uncharacterized protein</fullName>
    </submittedName>
</protein>
<gene>
    <name evidence="2" type="ORF">CLUG_03407</name>
</gene>
<dbReference type="Proteomes" id="UP000007703">
    <property type="component" value="Unassembled WGS sequence"/>
</dbReference>
<dbReference type="EMBL" id="CH408079">
    <property type="protein sequence ID" value="EEQ39280.1"/>
    <property type="molecule type" value="Genomic_DNA"/>
</dbReference>
<proteinExistence type="predicted"/>
<sequence>MERRTHNRRSCGIAQDDCTLFDLHLHGEHAQPEIERQVRLCVRQGGRRQRRELVLGVCTRQRLDNVCVGSGSVVDENLEAIHIESKTGRQAFVSLRRHAAAFVRRVFLSKEISRESRKAHQPVAPCEMHADDGDGIILGDDNDIAGSNTSAKRRHTERPNGYSDLVLAPHPKS</sequence>
<evidence type="ECO:0000313" key="2">
    <source>
        <dbReference type="EMBL" id="EEQ39280.1"/>
    </source>
</evidence>
<evidence type="ECO:0000256" key="1">
    <source>
        <dbReference type="SAM" id="MobiDB-lite"/>
    </source>
</evidence>
<dbReference type="HOGENOM" id="CLU_1547384_0_0_1"/>
<evidence type="ECO:0000313" key="3">
    <source>
        <dbReference type="Proteomes" id="UP000007703"/>
    </source>
</evidence>
<organism evidence="2 3">
    <name type="scientific">Clavispora lusitaniae (strain ATCC 42720)</name>
    <name type="common">Yeast</name>
    <name type="synonym">Candida lusitaniae</name>
    <dbReference type="NCBI Taxonomy" id="306902"/>
    <lineage>
        <taxon>Eukaryota</taxon>
        <taxon>Fungi</taxon>
        <taxon>Dikarya</taxon>
        <taxon>Ascomycota</taxon>
        <taxon>Saccharomycotina</taxon>
        <taxon>Pichiomycetes</taxon>
        <taxon>Metschnikowiaceae</taxon>
        <taxon>Clavispora</taxon>
    </lineage>
</organism>
<dbReference type="AlphaFoldDB" id="C4Y5H3"/>